<organism evidence="1 2">
    <name type="scientific">Ideonella lacteola</name>
    <dbReference type="NCBI Taxonomy" id="2984193"/>
    <lineage>
        <taxon>Bacteria</taxon>
        <taxon>Pseudomonadati</taxon>
        <taxon>Pseudomonadota</taxon>
        <taxon>Betaproteobacteria</taxon>
        <taxon>Burkholderiales</taxon>
        <taxon>Sphaerotilaceae</taxon>
        <taxon>Ideonella</taxon>
    </lineage>
</organism>
<dbReference type="RefSeq" id="WP_341427937.1">
    <property type="nucleotide sequence ID" value="NZ_JBBUTG010000016.1"/>
</dbReference>
<keyword evidence="2" id="KW-1185">Reference proteome</keyword>
<sequence length="375" mass="40008">MLKGVHLSLLIGPGVPVPAPKAVIEAVQSVQVTSGRDKSGFQITLAVSKKSLLLDTLLPAGFFDPITTRVIIVVTLGGFPHVLMDGVVTQQELSPSNEPGQSTLTITGEDLSVLMDVVELKVPFPQMSDTMQAYAMLAPYAAFGVVPIVIPSFILDIRVITEGYDSQTGTHLERLKYLADANGFVFYVEPGPLPGQSIAYMGPNIRVPVPQPALSVNMDAHTNVESLSFSLDGLAKETMVVTVLDPITKKIPIPLPIPNISIFQPPLGARPTPPAKIKFTNDKAGVGVQRALKTVVGRLLKGSANAITASGSLDVLRYGHVLRSKALVGVRGAGIAYDGLYYVDSVTHNLKRGEFKQSFQLSRDGLISITPKVPV</sequence>
<protein>
    <recommendedName>
        <fullName evidence="3">Phage protein D</fullName>
    </recommendedName>
</protein>
<comment type="caution">
    <text evidence="1">The sequence shown here is derived from an EMBL/GenBank/DDBJ whole genome shotgun (WGS) entry which is preliminary data.</text>
</comment>
<gene>
    <name evidence="1" type="ORF">AACH06_22070</name>
</gene>
<dbReference type="EMBL" id="JBBUTG010000016">
    <property type="protein sequence ID" value="MEK8033517.1"/>
    <property type="molecule type" value="Genomic_DNA"/>
</dbReference>
<reference evidence="1 2" key="1">
    <citation type="submission" date="2024-04" db="EMBL/GenBank/DDBJ databases">
        <title>Novel species of the genus Ideonella isolated from streams.</title>
        <authorList>
            <person name="Lu H."/>
        </authorList>
    </citation>
    <scope>NUCLEOTIDE SEQUENCE [LARGE SCALE GENOMIC DNA]</scope>
    <source>
        <strain evidence="1 2">DXS29W</strain>
    </source>
</reference>
<accession>A0ABU9BU70</accession>
<evidence type="ECO:0000313" key="1">
    <source>
        <dbReference type="EMBL" id="MEK8033517.1"/>
    </source>
</evidence>
<evidence type="ECO:0000313" key="2">
    <source>
        <dbReference type="Proteomes" id="UP001371218"/>
    </source>
</evidence>
<evidence type="ECO:0008006" key="3">
    <source>
        <dbReference type="Google" id="ProtNLM"/>
    </source>
</evidence>
<name>A0ABU9BU70_9BURK</name>
<dbReference type="Proteomes" id="UP001371218">
    <property type="component" value="Unassembled WGS sequence"/>
</dbReference>
<proteinExistence type="predicted"/>